<keyword evidence="3 7" id="KW-0812">Transmembrane</keyword>
<dbReference type="InterPro" id="IPR036259">
    <property type="entry name" value="MFS_trans_sf"/>
</dbReference>
<organism evidence="8 9">
    <name type="scientific">Artemisia annua</name>
    <name type="common">Sweet wormwood</name>
    <dbReference type="NCBI Taxonomy" id="35608"/>
    <lineage>
        <taxon>Eukaryota</taxon>
        <taxon>Viridiplantae</taxon>
        <taxon>Streptophyta</taxon>
        <taxon>Embryophyta</taxon>
        <taxon>Tracheophyta</taxon>
        <taxon>Spermatophyta</taxon>
        <taxon>Magnoliopsida</taxon>
        <taxon>eudicotyledons</taxon>
        <taxon>Gunneridae</taxon>
        <taxon>Pentapetalae</taxon>
        <taxon>asterids</taxon>
        <taxon>campanulids</taxon>
        <taxon>Asterales</taxon>
        <taxon>Asteraceae</taxon>
        <taxon>Asteroideae</taxon>
        <taxon>Anthemideae</taxon>
        <taxon>Artemisiinae</taxon>
        <taxon>Artemisia</taxon>
    </lineage>
</organism>
<evidence type="ECO:0000256" key="5">
    <source>
        <dbReference type="ARBA" id="ARBA00023136"/>
    </source>
</evidence>
<feature type="transmembrane region" description="Helical" evidence="7">
    <location>
        <begin position="198"/>
        <end position="217"/>
    </location>
</feature>
<keyword evidence="5 7" id="KW-0472">Membrane</keyword>
<feature type="transmembrane region" description="Helical" evidence="7">
    <location>
        <begin position="512"/>
        <end position="532"/>
    </location>
</feature>
<feature type="transmembrane region" description="Helical" evidence="7">
    <location>
        <begin position="348"/>
        <end position="368"/>
    </location>
</feature>
<dbReference type="SUPFAM" id="SSF103473">
    <property type="entry name" value="MFS general substrate transporter"/>
    <property type="match status" value="1"/>
</dbReference>
<keyword evidence="4 7" id="KW-1133">Transmembrane helix</keyword>
<evidence type="ECO:0000256" key="3">
    <source>
        <dbReference type="ARBA" id="ARBA00022692"/>
    </source>
</evidence>
<feature type="transmembrane region" description="Helical" evidence="7">
    <location>
        <begin position="21"/>
        <end position="47"/>
    </location>
</feature>
<dbReference type="OrthoDB" id="8904098at2759"/>
<dbReference type="GO" id="GO:0016020">
    <property type="term" value="C:membrane"/>
    <property type="evidence" value="ECO:0007669"/>
    <property type="project" value="UniProtKB-SubCell"/>
</dbReference>
<evidence type="ECO:0000256" key="7">
    <source>
        <dbReference type="SAM" id="Phobius"/>
    </source>
</evidence>
<feature type="transmembrane region" description="Helical" evidence="7">
    <location>
        <begin position="130"/>
        <end position="149"/>
    </location>
</feature>
<feature type="transmembrane region" description="Helical" evidence="7">
    <location>
        <begin position="429"/>
        <end position="451"/>
    </location>
</feature>
<protein>
    <submittedName>
        <fullName evidence="8">Major facilitator superfamily domain, general substrate transporter</fullName>
    </submittedName>
</protein>
<comment type="similarity">
    <text evidence="6">Belongs to the major facilitator superfamily. Phosphate:H(+) symporter (TC 2.A.1.9) family.</text>
</comment>
<comment type="subcellular location">
    <subcellularLocation>
        <location evidence="1">Membrane</location>
        <topology evidence="1">Multi-pass membrane protein</topology>
    </subcellularLocation>
</comment>
<feature type="transmembrane region" description="Helical" evidence="7">
    <location>
        <begin position="86"/>
        <end position="110"/>
    </location>
</feature>
<dbReference type="GO" id="GO:0022857">
    <property type="term" value="F:transmembrane transporter activity"/>
    <property type="evidence" value="ECO:0007669"/>
    <property type="project" value="InterPro"/>
</dbReference>
<evidence type="ECO:0000313" key="9">
    <source>
        <dbReference type="Proteomes" id="UP000245207"/>
    </source>
</evidence>
<accession>A0A2U1KND2</accession>
<evidence type="ECO:0000256" key="2">
    <source>
        <dbReference type="ARBA" id="ARBA00005982"/>
    </source>
</evidence>
<dbReference type="AlphaFoldDB" id="A0A2U1KND2"/>
<feature type="transmembrane region" description="Helical" evidence="7">
    <location>
        <begin position="472"/>
        <end position="492"/>
    </location>
</feature>
<evidence type="ECO:0000313" key="8">
    <source>
        <dbReference type="EMBL" id="PWA38221.1"/>
    </source>
</evidence>
<evidence type="ECO:0000256" key="1">
    <source>
        <dbReference type="ARBA" id="ARBA00004141"/>
    </source>
</evidence>
<gene>
    <name evidence="8" type="ORF">CTI12_AA583290</name>
</gene>
<comment type="caution">
    <text evidence="8">The sequence shown here is derived from an EMBL/GenBank/DDBJ whole genome shotgun (WGS) entry which is preliminary data.</text>
</comment>
<evidence type="ECO:0000256" key="6">
    <source>
        <dbReference type="ARBA" id="ARBA00044504"/>
    </source>
</evidence>
<dbReference type="Gene3D" id="1.20.1250.20">
    <property type="entry name" value="MFS general substrate transporter like domains"/>
    <property type="match status" value="1"/>
</dbReference>
<proteinExistence type="inferred from homology"/>
<dbReference type="Proteomes" id="UP000245207">
    <property type="component" value="Unassembled WGS sequence"/>
</dbReference>
<keyword evidence="9" id="KW-1185">Reference proteome</keyword>
<dbReference type="Pfam" id="PF00854">
    <property type="entry name" value="PTR2"/>
    <property type="match status" value="1"/>
</dbReference>
<feature type="transmembrane region" description="Helical" evidence="7">
    <location>
        <begin position="59"/>
        <end position="79"/>
    </location>
</feature>
<evidence type="ECO:0000256" key="4">
    <source>
        <dbReference type="ARBA" id="ARBA00022989"/>
    </source>
</evidence>
<comment type="similarity">
    <text evidence="2">Belongs to the major facilitator superfamily. Proton-dependent oligopeptide transporter (POT/PTR) (TC 2.A.17) family.</text>
</comment>
<feature type="transmembrane region" description="Helical" evidence="7">
    <location>
        <begin position="170"/>
        <end position="192"/>
    </location>
</feature>
<dbReference type="EMBL" id="PKPP01015870">
    <property type="protein sequence ID" value="PWA38221.1"/>
    <property type="molecule type" value="Genomic_DNA"/>
</dbReference>
<dbReference type="InterPro" id="IPR000109">
    <property type="entry name" value="POT_fam"/>
</dbReference>
<sequence>MKPDITTAFNKHSNRGGWTTFPFIIGSIFSLSVSSGGWLGNLIVYLITKYNVKSIDATQVNSVVLGCLSLFPIAGAIVSDSFYGSFPIIVFFTIVSLMGVTLMMLTSSLHSLRPPPCMNMSTACKSPSKFQYGVLYMAIGLASIGIGGTRFTMATMGADQFDDSNDSAIYFNWYFCAFYVATAISLTATIYIEDNVSWTVGFGICVASNLVGLILFLSGKNFYQRIKPKGSPFTSIARVIIAAVKKRRVSSRNREYNYDINGASTTIPSDSFRFLNHGALKIEADVQKLKSWSLSSVQEVEDLKTLIRIMPLWSTGILLSALIGMLSNFTILQALTMDRHLFRTHFKIPAASYLFFNTLATSISLSILDRLIFPMWRHLTGRSLTPLQQIGVGHVLNVVAMVSSAFLEIQRLHVARVHHLIGSRTGATTIVPFSALWLVGPLTILGISEALHFPAQVSLYYQEFPTSLRNTSTAMISLLIASGFYLSTAITSLIRNNTGWLMDDINNGRLDIVYWVLAAIGAVNFGYFLICAKTFQHKLDKHDHNLADVSSS</sequence>
<name>A0A2U1KND2_ARTAN</name>
<feature type="transmembrane region" description="Helical" evidence="7">
    <location>
        <begin position="312"/>
        <end position="336"/>
    </location>
</feature>
<feature type="transmembrane region" description="Helical" evidence="7">
    <location>
        <begin position="389"/>
        <end position="409"/>
    </location>
</feature>
<dbReference type="PANTHER" id="PTHR11654">
    <property type="entry name" value="OLIGOPEPTIDE TRANSPORTER-RELATED"/>
    <property type="match status" value="1"/>
</dbReference>
<reference evidence="8 9" key="1">
    <citation type="journal article" date="2018" name="Mol. Plant">
        <title>The genome of Artemisia annua provides insight into the evolution of Asteraceae family and artemisinin biosynthesis.</title>
        <authorList>
            <person name="Shen Q."/>
            <person name="Zhang L."/>
            <person name="Liao Z."/>
            <person name="Wang S."/>
            <person name="Yan T."/>
            <person name="Shi P."/>
            <person name="Liu M."/>
            <person name="Fu X."/>
            <person name="Pan Q."/>
            <person name="Wang Y."/>
            <person name="Lv Z."/>
            <person name="Lu X."/>
            <person name="Zhang F."/>
            <person name="Jiang W."/>
            <person name="Ma Y."/>
            <person name="Chen M."/>
            <person name="Hao X."/>
            <person name="Li L."/>
            <person name="Tang Y."/>
            <person name="Lv G."/>
            <person name="Zhou Y."/>
            <person name="Sun X."/>
            <person name="Brodelius P.E."/>
            <person name="Rose J.K.C."/>
            <person name="Tang K."/>
        </authorList>
    </citation>
    <scope>NUCLEOTIDE SEQUENCE [LARGE SCALE GENOMIC DNA]</scope>
    <source>
        <strain evidence="9">cv. Huhao1</strain>
        <tissue evidence="8">Leaf</tissue>
    </source>
</reference>